<feature type="transmembrane region" description="Helical" evidence="6">
    <location>
        <begin position="76"/>
        <end position="95"/>
    </location>
</feature>
<dbReference type="GO" id="GO:0005886">
    <property type="term" value="C:plasma membrane"/>
    <property type="evidence" value="ECO:0007669"/>
    <property type="project" value="UniProtKB-SubCell"/>
</dbReference>
<dbReference type="NCBIfam" id="TIGR03954">
    <property type="entry name" value="integ_memb_HG"/>
    <property type="match status" value="1"/>
</dbReference>
<gene>
    <name evidence="8" type="ORF">SAMN04515668_3021</name>
</gene>
<sequence>MSTTPGQLLLTSLGRLRLIAFLEGVSLLVLLGIAMPLKYLAGQPTAVRYVGMAHGLLFVLYVLLVIQVGIARSWSFGKIALALLASVLPFGTFWADRRLFN</sequence>
<dbReference type="OrthoDB" id="1121311at2"/>
<dbReference type="Proteomes" id="UP000199029">
    <property type="component" value="Unassembled WGS sequence"/>
</dbReference>
<evidence type="ECO:0000256" key="2">
    <source>
        <dbReference type="ARBA" id="ARBA00022475"/>
    </source>
</evidence>
<dbReference type="EMBL" id="FOXS01000004">
    <property type="protein sequence ID" value="SFQ57423.1"/>
    <property type="molecule type" value="Genomic_DNA"/>
</dbReference>
<evidence type="ECO:0000256" key="5">
    <source>
        <dbReference type="ARBA" id="ARBA00023136"/>
    </source>
</evidence>
<accession>A0A1I5ZM88</accession>
<dbReference type="Pfam" id="PF12823">
    <property type="entry name" value="DUF3817"/>
    <property type="match status" value="1"/>
</dbReference>
<feature type="domain" description="DUF3817" evidence="7">
    <location>
        <begin position="14"/>
        <end position="99"/>
    </location>
</feature>
<protein>
    <submittedName>
        <fullName evidence="8">Integral membrane protein</fullName>
    </submittedName>
</protein>
<evidence type="ECO:0000313" key="8">
    <source>
        <dbReference type="EMBL" id="SFQ57423.1"/>
    </source>
</evidence>
<evidence type="ECO:0000256" key="6">
    <source>
        <dbReference type="SAM" id="Phobius"/>
    </source>
</evidence>
<evidence type="ECO:0000256" key="4">
    <source>
        <dbReference type="ARBA" id="ARBA00022989"/>
    </source>
</evidence>
<keyword evidence="9" id="KW-1185">Reference proteome</keyword>
<keyword evidence="3 6" id="KW-0812">Transmembrane</keyword>
<comment type="subcellular location">
    <subcellularLocation>
        <location evidence="1">Cell membrane</location>
        <topology evidence="1">Multi-pass membrane protein</topology>
    </subcellularLocation>
</comment>
<name>A0A1I5ZM88_HYMAR</name>
<feature type="transmembrane region" description="Helical" evidence="6">
    <location>
        <begin position="18"/>
        <end position="37"/>
    </location>
</feature>
<proteinExistence type="predicted"/>
<keyword evidence="5 6" id="KW-0472">Membrane</keyword>
<organism evidence="8 9">
    <name type="scientific">Hymenobacter arizonensis</name>
    <name type="common">Siccationidurans arizonensis</name>
    <dbReference type="NCBI Taxonomy" id="1227077"/>
    <lineage>
        <taxon>Bacteria</taxon>
        <taxon>Pseudomonadati</taxon>
        <taxon>Bacteroidota</taxon>
        <taxon>Cytophagia</taxon>
        <taxon>Cytophagales</taxon>
        <taxon>Hymenobacteraceae</taxon>
        <taxon>Hymenobacter</taxon>
    </lineage>
</organism>
<evidence type="ECO:0000259" key="7">
    <source>
        <dbReference type="Pfam" id="PF12823"/>
    </source>
</evidence>
<dbReference type="PANTHER" id="PTHR40077">
    <property type="entry name" value="MEMBRANE PROTEIN-RELATED"/>
    <property type="match status" value="1"/>
</dbReference>
<dbReference type="RefSeq" id="WP_092675129.1">
    <property type="nucleotide sequence ID" value="NZ_FOXS01000004.1"/>
</dbReference>
<dbReference type="PANTHER" id="PTHR40077:SF1">
    <property type="entry name" value="MEMBRANE PROTEIN"/>
    <property type="match status" value="1"/>
</dbReference>
<dbReference type="STRING" id="1227077.SAMN04515668_3021"/>
<keyword evidence="4 6" id="KW-1133">Transmembrane helix</keyword>
<dbReference type="AlphaFoldDB" id="A0A1I5ZM88"/>
<evidence type="ECO:0000256" key="3">
    <source>
        <dbReference type="ARBA" id="ARBA00022692"/>
    </source>
</evidence>
<evidence type="ECO:0000313" key="9">
    <source>
        <dbReference type="Proteomes" id="UP000199029"/>
    </source>
</evidence>
<dbReference type="InterPro" id="IPR023845">
    <property type="entry name" value="DUF3817_TM"/>
</dbReference>
<evidence type="ECO:0000256" key="1">
    <source>
        <dbReference type="ARBA" id="ARBA00004651"/>
    </source>
</evidence>
<reference evidence="9" key="1">
    <citation type="submission" date="2016-10" db="EMBL/GenBank/DDBJ databases">
        <authorList>
            <person name="Varghese N."/>
            <person name="Submissions S."/>
        </authorList>
    </citation>
    <scope>NUCLEOTIDE SEQUENCE [LARGE SCALE GENOMIC DNA]</scope>
    <source>
        <strain evidence="9">OR362-8,ATCC BAA-1266,JCM 13504</strain>
    </source>
</reference>
<keyword evidence="2" id="KW-1003">Cell membrane</keyword>
<feature type="transmembrane region" description="Helical" evidence="6">
    <location>
        <begin position="49"/>
        <end position="70"/>
    </location>
</feature>